<dbReference type="HOGENOM" id="CLU_032153_0_0_1"/>
<evidence type="ECO:0000313" key="4">
    <source>
        <dbReference type="Proteomes" id="UP000028524"/>
    </source>
</evidence>
<reference evidence="3 4" key="1">
    <citation type="journal article" date="2014" name="BMC Genomics">
        <title>Comparative genome sequencing reveals chemotype-specific gene clusters in the toxigenic black mold Stachybotrys.</title>
        <authorList>
            <person name="Semeiks J."/>
            <person name="Borek D."/>
            <person name="Otwinowski Z."/>
            <person name="Grishin N.V."/>
        </authorList>
    </citation>
    <scope>NUCLEOTIDE SEQUENCE [LARGE SCALE GENOMIC DNA]</scope>
    <source>
        <strain evidence="3 4">IBT 40285</strain>
    </source>
</reference>
<feature type="chain" id="PRO_5001779833" evidence="2">
    <location>
        <begin position="31"/>
        <end position="463"/>
    </location>
</feature>
<evidence type="ECO:0000256" key="2">
    <source>
        <dbReference type="SAM" id="SignalP"/>
    </source>
</evidence>
<sequence length="463" mass="52945">MNQQKALMGSAFHQFIAVSTLLSLLDPVRGKPTVHSLDRHPDDSAGRHDYLQTRFLDSFALICSTARKGGETASAVCFERDPASGTILRLSRNRGVPRDLINRLQPVLDKLMTIARRGYPIPELENRILYDIIELDKDKIRSLLERLCAENVHQDVDRAMVTMNHRIVYQEEATSLSFRRWISSLPSLLSLAVDSGPLSLIPHIKWASLARWKYSMQLKSFLPSYQGDMPHWVNTIYKLGRYYAAAQAMVKLSFKQPELFRSIRIEPVECPASESFLLKDKSALTNLLKRLGKKDDLDNLISKLGRCWSMDDPEGFLRKNPEVYFRKKCNHALTVHAEMQLLAFYDSHPELRPRLLFMGTSKKACYLCEKFLSQHRLKMIVSAGHQKIWPSWMPPPVSNSFLQQTYRKILLDMKRDLEEAAARELQGELGRRRPPNLDSTAGPPITFTSTYSTAPMTVGRETL</sequence>
<organism evidence="3 4">
    <name type="scientific">Stachybotrys chlorohalonatus (strain IBT 40285)</name>
    <dbReference type="NCBI Taxonomy" id="1283841"/>
    <lineage>
        <taxon>Eukaryota</taxon>
        <taxon>Fungi</taxon>
        <taxon>Dikarya</taxon>
        <taxon>Ascomycota</taxon>
        <taxon>Pezizomycotina</taxon>
        <taxon>Sordariomycetes</taxon>
        <taxon>Hypocreomycetidae</taxon>
        <taxon>Hypocreales</taxon>
        <taxon>Stachybotryaceae</taxon>
        <taxon>Stachybotrys</taxon>
    </lineage>
</organism>
<proteinExistence type="predicted"/>
<feature type="signal peptide" evidence="2">
    <location>
        <begin position="1"/>
        <end position="30"/>
    </location>
</feature>
<keyword evidence="4" id="KW-1185">Reference proteome</keyword>
<feature type="region of interest" description="Disordered" evidence="1">
    <location>
        <begin position="425"/>
        <end position="463"/>
    </location>
</feature>
<dbReference type="AlphaFoldDB" id="A0A084QYY2"/>
<keyword evidence="2" id="KW-0732">Signal</keyword>
<dbReference type="EMBL" id="KL659601">
    <property type="protein sequence ID" value="KFA69167.1"/>
    <property type="molecule type" value="Genomic_DNA"/>
</dbReference>
<gene>
    <name evidence="3" type="ORF">S40285_00125</name>
</gene>
<dbReference type="InParanoid" id="A0A084QYY2"/>
<dbReference type="Proteomes" id="UP000028524">
    <property type="component" value="Unassembled WGS sequence"/>
</dbReference>
<dbReference type="PANTHER" id="PTHR42037:SF1">
    <property type="match status" value="1"/>
</dbReference>
<name>A0A084QYY2_STAC4</name>
<dbReference type="Pfam" id="PF14441">
    <property type="entry name" value="OTT_1508_deam"/>
    <property type="match status" value="1"/>
</dbReference>
<dbReference type="PANTHER" id="PTHR42037">
    <property type="match status" value="1"/>
</dbReference>
<evidence type="ECO:0000313" key="3">
    <source>
        <dbReference type="EMBL" id="KFA69167.1"/>
    </source>
</evidence>
<accession>A0A084QYY2</accession>
<dbReference type="OrthoDB" id="4851849at2759"/>
<evidence type="ECO:0000256" key="1">
    <source>
        <dbReference type="SAM" id="MobiDB-lite"/>
    </source>
</evidence>
<dbReference type="InterPro" id="IPR027796">
    <property type="entry name" value="OTT_1508_deam-like"/>
</dbReference>
<protein>
    <submittedName>
        <fullName evidence="3">Uncharacterized protein</fullName>
    </submittedName>
</protein>
<feature type="compositionally biased region" description="Polar residues" evidence="1">
    <location>
        <begin position="446"/>
        <end position="455"/>
    </location>
</feature>
<dbReference type="OMA" id="KACFLCH"/>